<accession>A6JXE2</accession>
<dbReference type="EMBL" id="CH474005">
    <property type="protein sequence ID" value="EDL96467.1"/>
    <property type="molecule type" value="Genomic_DNA"/>
</dbReference>
<evidence type="ECO:0000313" key="2">
    <source>
        <dbReference type="Proteomes" id="UP000234681"/>
    </source>
</evidence>
<evidence type="ECO:0000313" key="1">
    <source>
        <dbReference type="EMBL" id="EDL96467.1"/>
    </source>
</evidence>
<gene>
    <name evidence="1" type="ORF">rCG_32244</name>
</gene>
<organism evidence="1 2">
    <name type="scientific">Rattus norvegicus</name>
    <name type="common">Rat</name>
    <dbReference type="NCBI Taxonomy" id="10116"/>
    <lineage>
        <taxon>Eukaryota</taxon>
        <taxon>Metazoa</taxon>
        <taxon>Chordata</taxon>
        <taxon>Craniata</taxon>
        <taxon>Vertebrata</taxon>
        <taxon>Euteleostomi</taxon>
        <taxon>Mammalia</taxon>
        <taxon>Eutheria</taxon>
        <taxon>Euarchontoglires</taxon>
        <taxon>Glires</taxon>
        <taxon>Rodentia</taxon>
        <taxon>Myomorpha</taxon>
        <taxon>Muroidea</taxon>
        <taxon>Muridae</taxon>
        <taxon>Murinae</taxon>
        <taxon>Rattus</taxon>
    </lineage>
</organism>
<sequence>MMEVLRPGNYAQLQKMSASGAGVPSSCPGKHLPTDSELHRCGLHNPDSSALTQDCSNYELMPWYMPRISAFRRLRQEDGKFQELCQDMWVTQESTRNPGVLYWTLEMTALLTPGLQRKLRLRHRSAPSPDLGGRVTAKFLL</sequence>
<reference evidence="1 2" key="1">
    <citation type="submission" date="2005-09" db="EMBL/GenBank/DDBJ databases">
        <authorList>
            <person name="Mural R.J."/>
            <person name="Li P.W."/>
            <person name="Adams M.D."/>
            <person name="Amanatides P.G."/>
            <person name="Baden-Tillson H."/>
            <person name="Barnstead M."/>
            <person name="Chin S.H."/>
            <person name="Dew I."/>
            <person name="Evans C.A."/>
            <person name="Ferriera S."/>
            <person name="Flanigan M."/>
            <person name="Fosler C."/>
            <person name="Glodek A."/>
            <person name="Gu Z."/>
            <person name="Holt R.A."/>
            <person name="Jennings D."/>
            <person name="Kraft C.L."/>
            <person name="Lu F."/>
            <person name="Nguyen T."/>
            <person name="Nusskern D.R."/>
            <person name="Pfannkoch C.M."/>
            <person name="Sitter C."/>
            <person name="Sutton G.G."/>
            <person name="Venter J.C."/>
            <person name="Wang Z."/>
            <person name="Woodage T."/>
            <person name="Zheng X.H."/>
            <person name="Zhong F."/>
        </authorList>
    </citation>
    <scope>NUCLEOTIDE SEQUENCE [LARGE SCALE GENOMIC DNA]</scope>
    <source>
        <strain>BN</strain>
        <strain evidence="2">Sprague-Dawley</strain>
    </source>
</reference>
<name>A6JXE2_RAT</name>
<proteinExistence type="predicted"/>
<dbReference type="AlphaFoldDB" id="A6JXE2"/>
<protein>
    <submittedName>
        <fullName evidence="1">RCG32244</fullName>
    </submittedName>
</protein>
<dbReference type="Proteomes" id="UP000234681">
    <property type="component" value="Chromosome 3"/>
</dbReference>